<dbReference type="AlphaFoldDB" id="A0A1E3WBW0"/>
<comment type="caution">
    <text evidence="3">The sequence shown here is derived from an EMBL/GenBank/DDBJ whole genome shotgun (WGS) entry which is preliminary data.</text>
</comment>
<evidence type="ECO:0000256" key="1">
    <source>
        <dbReference type="SAM" id="MobiDB-lite"/>
    </source>
</evidence>
<keyword evidence="4" id="KW-1185">Reference proteome</keyword>
<dbReference type="GO" id="GO:1990351">
    <property type="term" value="C:transporter complex"/>
    <property type="evidence" value="ECO:0007669"/>
    <property type="project" value="TreeGrafter"/>
</dbReference>
<feature type="domain" description="LptD C-terminal" evidence="2">
    <location>
        <begin position="195"/>
        <end position="504"/>
    </location>
</feature>
<dbReference type="GO" id="GO:0009279">
    <property type="term" value="C:cell outer membrane"/>
    <property type="evidence" value="ECO:0007669"/>
    <property type="project" value="TreeGrafter"/>
</dbReference>
<dbReference type="Proteomes" id="UP000095042">
    <property type="component" value="Unassembled WGS sequence"/>
</dbReference>
<dbReference type="InterPro" id="IPR007543">
    <property type="entry name" value="LptD_C"/>
</dbReference>
<dbReference type="InterPro" id="IPR050218">
    <property type="entry name" value="LptD"/>
</dbReference>
<dbReference type="OrthoDB" id="9760225at2"/>
<sequence>MITADQLTLTDDFRDGFVDALKFVTKDDTRIVAESASREAGNVTVFRKGWFTPCKLCEEDPSKPPTWRIRAGKITHKRDQAKIVYNDAAFEFFGVPVLWTPWFQTADPTVKRKSGFLIPSYSHSDELGNSVQIPYYFALSDHYDFTFAPMWTEKAGTLLLGDWRQRTSNGGYRVELAGVFDNDTDITSPAFGDDFRGSINTQGRFAIDPYYSFGWDILAETDDTFRRYYNLDSRLKTDRVSQVYLEGLHDRNYFSTRFYNTESLLAPDEEFSEATVYPIIDYDYIVDTPIVGGELSFNSNVMVFSSEDGTDSNRFIMEANWRRQLIDGIGQVFTPFGRLRGDVYSVDEPSVLELSGSEDLVTANPEDGAIWRGNAVGGMEYRYPFITTTGTVTHTLEPIGQIIARPDSLGDQQEIPNEDALSLVFDDTILFDIDKFSGYDRIETGTRANVGVRYTAQLISGAYARAVFGQSYQLAGQNEFDTDFYRTSGLATDTSDYVSGATCRRPRTSPSPRSNASTRTPSMSSVPISGLGFATVRCKRASTMRTCPAKLRAERRLVS</sequence>
<proteinExistence type="predicted"/>
<feature type="region of interest" description="Disordered" evidence="1">
    <location>
        <begin position="496"/>
        <end position="526"/>
    </location>
</feature>
<organism evidence="3 4">
    <name type="scientific">Methyloceanibacter marginalis</name>
    <dbReference type="NCBI Taxonomy" id="1774971"/>
    <lineage>
        <taxon>Bacteria</taxon>
        <taxon>Pseudomonadati</taxon>
        <taxon>Pseudomonadota</taxon>
        <taxon>Alphaproteobacteria</taxon>
        <taxon>Hyphomicrobiales</taxon>
        <taxon>Hyphomicrobiaceae</taxon>
        <taxon>Methyloceanibacter</taxon>
    </lineage>
</organism>
<dbReference type="GO" id="GO:0061024">
    <property type="term" value="P:membrane organization"/>
    <property type="evidence" value="ECO:0007669"/>
    <property type="project" value="InterPro"/>
</dbReference>
<accession>A0A1E3WBW0</accession>
<dbReference type="PANTHER" id="PTHR30189:SF1">
    <property type="entry name" value="LPS-ASSEMBLY PROTEIN LPTD"/>
    <property type="match status" value="1"/>
</dbReference>
<reference evidence="3 4" key="1">
    <citation type="journal article" date="2016" name="Environ. Microbiol.">
        <title>New Methyloceanibacter diversity from North Sea sediments includes methanotroph containing solely the soluble methane monooxygenase.</title>
        <authorList>
            <person name="Vekeman B."/>
            <person name="Kerckhof F.M."/>
            <person name="Cremers G."/>
            <person name="de Vos P."/>
            <person name="Vandamme P."/>
            <person name="Boon N."/>
            <person name="Op den Camp H.J."/>
            <person name="Heylen K."/>
        </authorList>
    </citation>
    <scope>NUCLEOTIDE SEQUENCE [LARGE SCALE GENOMIC DNA]</scope>
    <source>
        <strain evidence="3 4">R-67177</strain>
    </source>
</reference>
<protein>
    <recommendedName>
        <fullName evidence="2">LptD C-terminal domain-containing protein</fullName>
    </recommendedName>
</protein>
<gene>
    <name evidence="3" type="ORF">AUC71_14655</name>
</gene>
<evidence type="ECO:0000259" key="2">
    <source>
        <dbReference type="Pfam" id="PF04453"/>
    </source>
</evidence>
<feature type="compositionally biased region" description="Low complexity" evidence="1">
    <location>
        <begin position="508"/>
        <end position="522"/>
    </location>
</feature>
<dbReference type="Pfam" id="PF04453">
    <property type="entry name" value="LptD"/>
    <property type="match status" value="1"/>
</dbReference>
<evidence type="ECO:0000313" key="3">
    <source>
        <dbReference type="EMBL" id="ODS02567.1"/>
    </source>
</evidence>
<evidence type="ECO:0000313" key="4">
    <source>
        <dbReference type="Proteomes" id="UP000095042"/>
    </source>
</evidence>
<dbReference type="PANTHER" id="PTHR30189">
    <property type="entry name" value="LPS-ASSEMBLY PROTEIN"/>
    <property type="match status" value="1"/>
</dbReference>
<dbReference type="EMBL" id="LPWD01000278">
    <property type="protein sequence ID" value="ODS02567.1"/>
    <property type="molecule type" value="Genomic_DNA"/>
</dbReference>
<name>A0A1E3WBW0_9HYPH</name>
<dbReference type="RefSeq" id="WP_069624243.1">
    <property type="nucleotide sequence ID" value="NZ_LPWD01000278.1"/>
</dbReference>